<evidence type="ECO:0000256" key="11">
    <source>
        <dbReference type="ARBA" id="ARBA00048212"/>
    </source>
</evidence>
<comment type="pathway">
    <text evidence="5">Amino-acid biosynthesis; L-leucine biosynthesis; L-leucine from 3-methyl-2-oxobutanoate: step 4/4.</text>
</comment>
<dbReference type="InterPro" id="IPR050571">
    <property type="entry name" value="Class-IV_PLP-Dep_Aminotrnsfr"/>
</dbReference>
<comment type="catalytic activity">
    <reaction evidence="11">
        <text>L-valine + 2-oxoglutarate = 3-methyl-2-oxobutanoate + L-glutamate</text>
        <dbReference type="Rhea" id="RHEA:24813"/>
        <dbReference type="ChEBI" id="CHEBI:11851"/>
        <dbReference type="ChEBI" id="CHEBI:16810"/>
        <dbReference type="ChEBI" id="CHEBI:29985"/>
        <dbReference type="ChEBI" id="CHEBI:57762"/>
        <dbReference type="EC" id="2.6.1.42"/>
    </reaction>
</comment>
<keyword evidence="10" id="KW-0100">Branched-chain amino acid biosynthesis</keyword>
<dbReference type="SUPFAM" id="SSF56752">
    <property type="entry name" value="D-aminoacid aminotransferase-like PLP-dependent enzymes"/>
    <property type="match status" value="1"/>
</dbReference>
<accession>A0A839UGI0</accession>
<evidence type="ECO:0000256" key="13">
    <source>
        <dbReference type="ARBA" id="ARBA00049229"/>
    </source>
</evidence>
<dbReference type="FunFam" id="3.20.10.10:FF:000002">
    <property type="entry name" value="D-alanine aminotransferase"/>
    <property type="match status" value="1"/>
</dbReference>
<dbReference type="NCBIfam" id="NF005209">
    <property type="entry name" value="PRK06680.1"/>
    <property type="match status" value="1"/>
</dbReference>
<dbReference type="AlphaFoldDB" id="A0A839UGI0"/>
<keyword evidence="14" id="KW-0032">Aminotransferase</keyword>
<dbReference type="GO" id="GO:0005829">
    <property type="term" value="C:cytosol"/>
    <property type="evidence" value="ECO:0007669"/>
    <property type="project" value="TreeGrafter"/>
</dbReference>
<dbReference type="Gene3D" id="3.30.470.10">
    <property type="match status" value="1"/>
</dbReference>
<dbReference type="GO" id="GO:0008652">
    <property type="term" value="P:amino acid biosynthetic process"/>
    <property type="evidence" value="ECO:0007669"/>
    <property type="project" value="UniProtKB-ARBA"/>
</dbReference>
<dbReference type="Gene3D" id="3.20.10.10">
    <property type="entry name" value="D-amino Acid Aminotransferase, subunit A, domain 2"/>
    <property type="match status" value="1"/>
</dbReference>
<protein>
    <recommendedName>
        <fullName evidence="8">Probable branched-chain-amino-acid aminotransferase</fullName>
        <ecNumber evidence="7">2.6.1.42</ecNumber>
    </recommendedName>
</protein>
<reference evidence="14 15" key="1">
    <citation type="submission" date="2020-08" db="EMBL/GenBank/DDBJ databases">
        <title>Genomic Encyclopedia of Type Strains, Phase III (KMG-III): the genomes of soil and plant-associated and newly described type strains.</title>
        <authorList>
            <person name="Whitman W."/>
        </authorList>
    </citation>
    <scope>NUCLEOTIDE SEQUENCE [LARGE SCALE GENOMIC DNA]</scope>
    <source>
        <strain evidence="14 15">CECT 7015</strain>
    </source>
</reference>
<comment type="similarity">
    <text evidence="6">Belongs to the class-IV pyridoxal-phosphate-dependent aminotransferase family.</text>
</comment>
<dbReference type="PANTHER" id="PTHR42743:SF11">
    <property type="entry name" value="AMINODEOXYCHORISMATE LYASE"/>
    <property type="match status" value="1"/>
</dbReference>
<keyword evidence="9" id="KW-0663">Pyridoxal phosphate</keyword>
<evidence type="ECO:0000256" key="8">
    <source>
        <dbReference type="ARBA" id="ARBA00014472"/>
    </source>
</evidence>
<evidence type="ECO:0000256" key="2">
    <source>
        <dbReference type="ARBA" id="ARBA00003109"/>
    </source>
</evidence>
<evidence type="ECO:0000256" key="10">
    <source>
        <dbReference type="ARBA" id="ARBA00023304"/>
    </source>
</evidence>
<dbReference type="InterPro" id="IPR036038">
    <property type="entry name" value="Aminotransferase-like"/>
</dbReference>
<proteinExistence type="inferred from homology"/>
<evidence type="ECO:0000256" key="5">
    <source>
        <dbReference type="ARBA" id="ARBA00005072"/>
    </source>
</evidence>
<sequence length="288" mass="31718">MSRIAYVNGQYVQHSEAGIHIEDRGYQFADGVYEVCEIARGNIMDMTRHLDRLNRSLSELKISWPMARKALQVIIKEVVRRNRVHDGLVYLQVTRGVARRDHVFPSPDTPPAVVVTAKRTSPAASAARAAKGIKVITTQENRWDRVDIKSIGLLPNVLARQQAKDQGAQEAWFIDRDGIVKEGAATNAWIVTKDGVLVTRPAETGILRGITRTTIFDVAKTLGLQIEERGFSVDEAKKAKEVFMTAASTVVMPIVAIDGESVANGHPGTTTLSLREAFFDIAEKTPSC</sequence>
<evidence type="ECO:0000256" key="7">
    <source>
        <dbReference type="ARBA" id="ARBA00013053"/>
    </source>
</evidence>
<dbReference type="InterPro" id="IPR001544">
    <property type="entry name" value="Aminotrans_IV"/>
</dbReference>
<evidence type="ECO:0000256" key="4">
    <source>
        <dbReference type="ARBA" id="ARBA00004931"/>
    </source>
</evidence>
<dbReference type="EMBL" id="JACHXN010000016">
    <property type="protein sequence ID" value="MBB3147960.1"/>
    <property type="molecule type" value="Genomic_DNA"/>
</dbReference>
<dbReference type="GO" id="GO:0004084">
    <property type="term" value="F:branched-chain-amino-acid transaminase activity"/>
    <property type="evidence" value="ECO:0007669"/>
    <property type="project" value="UniProtKB-EC"/>
</dbReference>
<evidence type="ECO:0000256" key="1">
    <source>
        <dbReference type="ARBA" id="ARBA00001933"/>
    </source>
</evidence>
<comment type="catalytic activity">
    <reaction evidence="12">
        <text>L-isoleucine + 2-oxoglutarate = (S)-3-methyl-2-oxopentanoate + L-glutamate</text>
        <dbReference type="Rhea" id="RHEA:24801"/>
        <dbReference type="ChEBI" id="CHEBI:16810"/>
        <dbReference type="ChEBI" id="CHEBI:29985"/>
        <dbReference type="ChEBI" id="CHEBI:35146"/>
        <dbReference type="ChEBI" id="CHEBI:58045"/>
        <dbReference type="EC" id="2.6.1.42"/>
    </reaction>
</comment>
<evidence type="ECO:0000313" key="14">
    <source>
        <dbReference type="EMBL" id="MBB3147960.1"/>
    </source>
</evidence>
<keyword evidence="15" id="KW-1185">Reference proteome</keyword>
<evidence type="ECO:0000256" key="3">
    <source>
        <dbReference type="ARBA" id="ARBA00004824"/>
    </source>
</evidence>
<dbReference type="PANTHER" id="PTHR42743">
    <property type="entry name" value="AMINO-ACID AMINOTRANSFERASE"/>
    <property type="match status" value="1"/>
</dbReference>
<evidence type="ECO:0000256" key="9">
    <source>
        <dbReference type="ARBA" id="ARBA00022898"/>
    </source>
</evidence>
<dbReference type="InterPro" id="IPR043132">
    <property type="entry name" value="BCAT-like_C"/>
</dbReference>
<name>A0A839UGI0_9HYPH</name>
<comment type="pathway">
    <text evidence="4">Amino-acid biosynthesis; L-valine biosynthesis; L-valine from pyruvate: step 4/4.</text>
</comment>
<comment type="cofactor">
    <cofactor evidence="1">
        <name>pyridoxal 5'-phosphate</name>
        <dbReference type="ChEBI" id="CHEBI:597326"/>
    </cofactor>
</comment>
<comment type="pathway">
    <text evidence="3">Amino-acid biosynthesis; L-isoleucine biosynthesis; L-isoleucine from 2-oxobutanoate: step 4/4.</text>
</comment>
<comment type="caution">
    <text evidence="14">The sequence shown here is derived from an EMBL/GenBank/DDBJ whole genome shotgun (WGS) entry which is preliminary data.</text>
</comment>
<comment type="catalytic activity">
    <reaction evidence="13">
        <text>L-leucine + 2-oxoglutarate = 4-methyl-2-oxopentanoate + L-glutamate</text>
        <dbReference type="Rhea" id="RHEA:18321"/>
        <dbReference type="ChEBI" id="CHEBI:16810"/>
        <dbReference type="ChEBI" id="CHEBI:17865"/>
        <dbReference type="ChEBI" id="CHEBI:29985"/>
        <dbReference type="ChEBI" id="CHEBI:57427"/>
        <dbReference type="EC" id="2.6.1.42"/>
    </reaction>
</comment>
<dbReference type="EC" id="2.6.1.42" evidence="7"/>
<evidence type="ECO:0000256" key="6">
    <source>
        <dbReference type="ARBA" id="ARBA00009320"/>
    </source>
</evidence>
<dbReference type="Proteomes" id="UP000554520">
    <property type="component" value="Unassembled WGS sequence"/>
</dbReference>
<evidence type="ECO:0000313" key="15">
    <source>
        <dbReference type="Proteomes" id="UP000554520"/>
    </source>
</evidence>
<dbReference type="CDD" id="cd01558">
    <property type="entry name" value="D-AAT_like"/>
    <property type="match status" value="1"/>
</dbReference>
<keyword evidence="10" id="KW-0028">Amino-acid biosynthesis</keyword>
<dbReference type="InterPro" id="IPR043131">
    <property type="entry name" value="BCAT-like_N"/>
</dbReference>
<dbReference type="Pfam" id="PF01063">
    <property type="entry name" value="Aminotran_4"/>
    <property type="match status" value="1"/>
</dbReference>
<dbReference type="RefSeq" id="WP_112529187.1">
    <property type="nucleotide sequence ID" value="NZ_JACHXN010000016.1"/>
</dbReference>
<dbReference type="GO" id="GO:0009082">
    <property type="term" value="P:branched-chain amino acid biosynthetic process"/>
    <property type="evidence" value="ECO:0007669"/>
    <property type="project" value="UniProtKB-KW"/>
</dbReference>
<organism evidence="14 15">
    <name type="scientific">Phyllobacterium trifolii</name>
    <dbReference type="NCBI Taxonomy" id="300193"/>
    <lineage>
        <taxon>Bacteria</taxon>
        <taxon>Pseudomonadati</taxon>
        <taxon>Pseudomonadota</taxon>
        <taxon>Alphaproteobacteria</taxon>
        <taxon>Hyphomicrobiales</taxon>
        <taxon>Phyllobacteriaceae</taxon>
        <taxon>Phyllobacterium</taxon>
    </lineage>
</organism>
<keyword evidence="14" id="KW-0808">Transferase</keyword>
<gene>
    <name evidence="14" type="ORF">FHS21_004401</name>
</gene>
<evidence type="ECO:0000256" key="12">
    <source>
        <dbReference type="ARBA" id="ARBA00048798"/>
    </source>
</evidence>
<comment type="function">
    <text evidence="2">Acts on leucine, isoleucine and valine.</text>
</comment>